<keyword evidence="11" id="KW-1133">Transmembrane helix</keyword>
<dbReference type="FunFam" id="3.10.10.10:FF:000007">
    <property type="entry name" value="Retrovirus-related Pol polyprotein from transposon 17.6-like Protein"/>
    <property type="match status" value="1"/>
</dbReference>
<evidence type="ECO:0000256" key="6">
    <source>
        <dbReference type="ARBA" id="ARBA00022759"/>
    </source>
</evidence>
<organism evidence="14 15">
    <name type="scientific">Daphnia sinensis</name>
    <dbReference type="NCBI Taxonomy" id="1820382"/>
    <lineage>
        <taxon>Eukaryota</taxon>
        <taxon>Metazoa</taxon>
        <taxon>Ecdysozoa</taxon>
        <taxon>Arthropoda</taxon>
        <taxon>Crustacea</taxon>
        <taxon>Branchiopoda</taxon>
        <taxon>Diplostraca</taxon>
        <taxon>Cladocera</taxon>
        <taxon>Anomopoda</taxon>
        <taxon>Daphniidae</taxon>
        <taxon>Daphnia</taxon>
        <taxon>Daphnia similis group</taxon>
    </lineage>
</organism>
<dbReference type="GO" id="GO:0042575">
    <property type="term" value="C:DNA polymerase complex"/>
    <property type="evidence" value="ECO:0007669"/>
    <property type="project" value="UniProtKB-ARBA"/>
</dbReference>
<dbReference type="EMBL" id="WJBH02000005">
    <property type="protein sequence ID" value="KAI9558417.1"/>
    <property type="molecule type" value="Genomic_DNA"/>
</dbReference>
<feature type="region of interest" description="Disordered" evidence="10">
    <location>
        <begin position="1"/>
        <end position="84"/>
    </location>
</feature>
<dbReference type="GO" id="GO:0004519">
    <property type="term" value="F:endonuclease activity"/>
    <property type="evidence" value="ECO:0007669"/>
    <property type="project" value="UniProtKB-KW"/>
</dbReference>
<feature type="transmembrane region" description="Helical" evidence="11">
    <location>
        <begin position="1592"/>
        <end position="1613"/>
    </location>
</feature>
<dbReference type="InterPro" id="IPR001584">
    <property type="entry name" value="Integrase_cat-core"/>
</dbReference>
<feature type="region of interest" description="Disordered" evidence="10">
    <location>
        <begin position="1284"/>
        <end position="1357"/>
    </location>
</feature>
<feature type="coiled-coil region" evidence="9">
    <location>
        <begin position="1455"/>
        <end position="1482"/>
    </location>
</feature>
<dbReference type="PANTHER" id="PTHR37984">
    <property type="entry name" value="PROTEIN CBG26694"/>
    <property type="match status" value="1"/>
</dbReference>
<feature type="domain" description="Reverse transcriptase" evidence="12">
    <location>
        <begin position="560"/>
        <end position="759"/>
    </location>
</feature>
<dbReference type="InterPro" id="IPR036397">
    <property type="entry name" value="RNaseH_sf"/>
</dbReference>
<evidence type="ECO:0000256" key="9">
    <source>
        <dbReference type="SAM" id="Coils"/>
    </source>
</evidence>
<dbReference type="Gene3D" id="3.30.420.10">
    <property type="entry name" value="Ribonuclease H-like superfamily/Ribonuclease H"/>
    <property type="match status" value="1"/>
</dbReference>
<dbReference type="GO" id="GO:0015074">
    <property type="term" value="P:DNA integration"/>
    <property type="evidence" value="ECO:0007669"/>
    <property type="project" value="InterPro"/>
</dbReference>
<keyword evidence="9" id="KW-0175">Coiled coil</keyword>
<feature type="compositionally biased region" description="Basic and acidic residues" evidence="10">
    <location>
        <begin position="386"/>
        <end position="398"/>
    </location>
</feature>
<evidence type="ECO:0000256" key="2">
    <source>
        <dbReference type="ARBA" id="ARBA00022670"/>
    </source>
</evidence>
<sequence length="1756" mass="200273">MNPSETRQSKRIKGLEASPASELKGRGKKTETGARPKESTKESVEKESSTAQEIGHSVQSSGAESSNPIGSSSTKSTHRCGFRKLVLQKKVRDSGFGEESIVEKDESCEEVTVERRTSIYPPEQDRFESFEEEIEESPTVSTSESPVTESGDEGENFEVSRQPSPEAMAQRQLIPKLKYREPPIFYGKKNEDATDWLERYESVAAHNRWGDEEKRENYGMSLEGTARKWFLSAGEFTQWEDMTAVAAAAGVQAAPAVVGLRTKFLNEFQPQHYTRYQEAKLRQRKQGIDEPGEDYFYDIIDLCRKVDPRMSEEAKVDYLFKGLKPTLLEKMWVVNPVTTQEFLEALKIHTPPPKEERKDDLRDLILELKAEIEEMRRTSKPSKPWAGKDKPKPSRTTDGKPICHRCGKAGDIARVCRTDLKQENKKPDVPKGDERRSAKRDERKVPRNEQQDEPASVGIVSTDEEEDKESTMLFKAVIDTGAVVSVVSPSLREKLQAEWVSLDVLLEFRSCFALKNSELGMCKVAEHEIHTGMSAPVHQVPYKSAWKERSIIQKQVEEMLEKQVIEPSNSPWASPVVLVKKKDGSWRFCVDYRRLNAISVKDVYPLPRIEETLSRMGNACIFSTMDLESGYWQVPMHKEHKAKTAFVTPDGLYQFLVMPFGLASAPGTFQRMMDLVLSGLRWTICLVYLDDIIIYAGIKLVKCQFAAQEVKALGHVISGEGIRPDPEKLKAIENFPSPSSLRKPAEQLKCVRSFIGLCSYYRRFITQFAHVAKPLTDIFKKGGSFVWEVPQEESFKTLKQALVKAATLAYPDFTKPFEIHPDACDYGLGAVLLQRVDNVERPLAYASCLLAKSENNYSITEKEYLALVWAVKKFRSYIWGMETIVVTDHHALCWLLSSKKDLAGRLARWSLQLQEFLLRIVHRNGRLHTDADALSRYPVNVVTSSDEGLTYILAALSIDQDTKKEFQRAQQEEWSEVFAGIKKGKVSGRYRIKDDLLTERPFERLGLDILGPFPLSKKGNKQIIVAVDYVTKWAETKSLSTADANEIADFLVKSILLRHGAPRQLTTDQGRCFPAEVTQKVIQALETNHRTTTAYRAQANGLRERLNHTLADVLSMYVSADHRDWDESLPFVTFAYNTTRHETTGKTPFYLVYGREAVLPIDVTLNADPNPIPPENCDSSEWAIQRLQQARLEVQARAAAVQQKQKEIYDENRREATMYLPNEEVLVYKPIRKVGKSEKLLHRWFGPYTVVRHTTQSNYELRLGKSPKTEIVHVERMKPFIDMTSVARGTKNPVPSEDLQENQKRDQDKGSNQKEIKNNPKKQIQETNTDVPTVSPTRQGRQETLQMARAENTGVRRSARIAQRKTVMLTLPLMLLLSVMSGPTTSKEILAYQGVIFKSEGEIAFSDSEWVVVTDFTFNPLETVIKTLHDVLGRKVNTLNFRYEGPNDGFKKRIKEEVEERARAEFKNLKKSQERLRELKQAVNLGIPATCTAYTEDWIFQASFKKNVKHSLNNITLPPLSELENADLIPQEYERRNMETAEPEMRKWKNRPQTTSKAPIQSRVTLMGEHLRIIEEEEKERKNAERTINVRYPFEIIAIIATLFLTLAIALFLSRRQNKIVLSNLTKRVNELESQLKKHEEEVEEQLCAKIVLQSGRFAVVLFLRPSGSFSPIVYQKKEMSFFKFKLSEMLIINISDYLKNSNSILRYLTSLYRIRDRPRPKSGCFFANRVLQFGARGEAFGVRGGNFRTPITIGV</sequence>
<dbReference type="CDD" id="cd09274">
    <property type="entry name" value="RNase_HI_RT_Ty3"/>
    <property type="match status" value="1"/>
</dbReference>
<evidence type="ECO:0000256" key="8">
    <source>
        <dbReference type="ARBA" id="ARBA00022918"/>
    </source>
</evidence>
<dbReference type="GO" id="GO:0003964">
    <property type="term" value="F:RNA-directed DNA polymerase activity"/>
    <property type="evidence" value="ECO:0007669"/>
    <property type="project" value="UniProtKB-KW"/>
</dbReference>
<proteinExistence type="predicted"/>
<dbReference type="FunFam" id="3.30.70.270:FF:000020">
    <property type="entry name" value="Transposon Tf2-6 polyprotein-like Protein"/>
    <property type="match status" value="1"/>
</dbReference>
<name>A0AAD5KQW6_9CRUS</name>
<protein>
    <recommendedName>
        <fullName evidence="1">RNA-directed DNA polymerase</fullName>
        <ecNumber evidence="1">2.7.7.49</ecNumber>
    </recommendedName>
</protein>
<dbReference type="GO" id="GO:0008233">
    <property type="term" value="F:peptidase activity"/>
    <property type="evidence" value="ECO:0007669"/>
    <property type="project" value="UniProtKB-KW"/>
</dbReference>
<dbReference type="SUPFAM" id="SSF53098">
    <property type="entry name" value="Ribonuclease H-like"/>
    <property type="match status" value="1"/>
</dbReference>
<dbReference type="Gene3D" id="3.10.10.10">
    <property type="entry name" value="HIV Type 1 Reverse Transcriptase, subunit A, domain 1"/>
    <property type="match status" value="1"/>
</dbReference>
<feature type="region of interest" description="Disordered" evidence="10">
    <location>
        <begin position="417"/>
        <end position="466"/>
    </location>
</feature>
<dbReference type="PROSITE" id="PS50994">
    <property type="entry name" value="INTEGRASE"/>
    <property type="match status" value="1"/>
</dbReference>
<dbReference type="Pfam" id="PF00078">
    <property type="entry name" value="RVT_1"/>
    <property type="match status" value="1"/>
</dbReference>
<dbReference type="GO" id="GO:0006508">
    <property type="term" value="P:proteolysis"/>
    <property type="evidence" value="ECO:0007669"/>
    <property type="project" value="UniProtKB-KW"/>
</dbReference>
<evidence type="ECO:0000256" key="5">
    <source>
        <dbReference type="ARBA" id="ARBA00022722"/>
    </source>
</evidence>
<feature type="compositionally biased region" description="Basic and acidic residues" evidence="10">
    <location>
        <begin position="23"/>
        <end position="48"/>
    </location>
</feature>
<dbReference type="InterPro" id="IPR012337">
    <property type="entry name" value="RNaseH-like_sf"/>
</dbReference>
<dbReference type="FunFam" id="3.30.420.10:FF:000032">
    <property type="entry name" value="Retrovirus-related Pol polyprotein from transposon 297-like Protein"/>
    <property type="match status" value="1"/>
</dbReference>
<keyword evidence="4" id="KW-0548">Nucleotidyltransferase</keyword>
<gene>
    <name evidence="14" type="ORF">GHT06_015199</name>
</gene>
<dbReference type="InterPro" id="IPR050951">
    <property type="entry name" value="Retrovirus_Pol_polyprotein"/>
</dbReference>
<dbReference type="FunFam" id="3.10.20.370:FF:000001">
    <property type="entry name" value="Retrovirus-related Pol polyprotein from transposon 17.6-like protein"/>
    <property type="match status" value="1"/>
</dbReference>
<evidence type="ECO:0000256" key="11">
    <source>
        <dbReference type="SAM" id="Phobius"/>
    </source>
</evidence>
<evidence type="ECO:0000256" key="1">
    <source>
        <dbReference type="ARBA" id="ARBA00012493"/>
    </source>
</evidence>
<comment type="caution">
    <text evidence="14">The sequence shown here is derived from an EMBL/GenBank/DDBJ whole genome shotgun (WGS) entry which is preliminary data.</text>
</comment>
<feature type="region of interest" description="Disordered" evidence="10">
    <location>
        <begin position="113"/>
        <end position="173"/>
    </location>
</feature>
<feature type="coiled-coil region" evidence="9">
    <location>
        <begin position="1615"/>
        <end position="1649"/>
    </location>
</feature>
<feature type="region of interest" description="Disordered" evidence="10">
    <location>
        <begin position="375"/>
        <end position="404"/>
    </location>
</feature>
<keyword evidence="3" id="KW-0808">Transferase</keyword>
<dbReference type="Gene3D" id="3.10.20.370">
    <property type="match status" value="1"/>
</dbReference>
<dbReference type="Pfam" id="PF22938">
    <property type="entry name" value="Integrase_p58_C"/>
    <property type="match status" value="1"/>
</dbReference>
<evidence type="ECO:0000259" key="12">
    <source>
        <dbReference type="PROSITE" id="PS50878"/>
    </source>
</evidence>
<keyword evidence="2" id="KW-0645">Protease</keyword>
<dbReference type="InterPro" id="IPR043502">
    <property type="entry name" value="DNA/RNA_pol_sf"/>
</dbReference>
<feature type="compositionally biased region" description="Polar residues" evidence="10">
    <location>
        <begin position="1321"/>
        <end position="1345"/>
    </location>
</feature>
<evidence type="ECO:0000256" key="3">
    <source>
        <dbReference type="ARBA" id="ARBA00022679"/>
    </source>
</evidence>
<dbReference type="GO" id="GO:0003676">
    <property type="term" value="F:nucleic acid binding"/>
    <property type="evidence" value="ECO:0007669"/>
    <property type="project" value="InterPro"/>
</dbReference>
<dbReference type="Proteomes" id="UP000820818">
    <property type="component" value="Linkage Group LG5"/>
</dbReference>
<dbReference type="InterPro" id="IPR041373">
    <property type="entry name" value="RT_RNaseH"/>
</dbReference>
<dbReference type="InterPro" id="IPR043128">
    <property type="entry name" value="Rev_trsase/Diguanyl_cyclase"/>
</dbReference>
<keyword evidence="6" id="KW-0255">Endonuclease</keyword>
<evidence type="ECO:0000256" key="7">
    <source>
        <dbReference type="ARBA" id="ARBA00022801"/>
    </source>
</evidence>
<keyword evidence="11" id="KW-0472">Membrane</keyword>
<dbReference type="SUPFAM" id="SSF56672">
    <property type="entry name" value="DNA/RNA polymerases"/>
    <property type="match status" value="1"/>
</dbReference>
<feature type="compositionally biased region" description="Basic and acidic residues" evidence="10">
    <location>
        <begin position="417"/>
        <end position="450"/>
    </location>
</feature>
<evidence type="ECO:0000259" key="13">
    <source>
        <dbReference type="PROSITE" id="PS50994"/>
    </source>
</evidence>
<accession>A0AAD5KQW6</accession>
<evidence type="ECO:0000256" key="10">
    <source>
        <dbReference type="SAM" id="MobiDB-lite"/>
    </source>
</evidence>
<keyword evidence="8" id="KW-0695">RNA-directed DNA polymerase</keyword>
<dbReference type="PROSITE" id="PS50878">
    <property type="entry name" value="RT_POL"/>
    <property type="match status" value="1"/>
</dbReference>
<feature type="domain" description="Integrase catalytic" evidence="13">
    <location>
        <begin position="997"/>
        <end position="1156"/>
    </location>
</feature>
<keyword evidence="15" id="KW-1185">Reference proteome</keyword>
<dbReference type="InterPro" id="IPR054465">
    <property type="entry name" value="Integrase_p58-like_C"/>
</dbReference>
<dbReference type="Pfam" id="PF00665">
    <property type="entry name" value="rve"/>
    <property type="match status" value="1"/>
</dbReference>
<keyword evidence="5" id="KW-0540">Nuclease</keyword>
<dbReference type="PANTHER" id="PTHR37984:SF5">
    <property type="entry name" value="PROTEIN NYNRIN-LIKE"/>
    <property type="match status" value="1"/>
</dbReference>
<feature type="compositionally biased region" description="Polar residues" evidence="10">
    <location>
        <begin position="57"/>
        <end position="75"/>
    </location>
</feature>
<evidence type="ECO:0000313" key="15">
    <source>
        <dbReference type="Proteomes" id="UP000820818"/>
    </source>
</evidence>
<feature type="compositionally biased region" description="Basic and acidic residues" evidence="10">
    <location>
        <begin position="1301"/>
        <end position="1318"/>
    </location>
</feature>
<reference evidence="14 15" key="1">
    <citation type="submission" date="2022-05" db="EMBL/GenBank/DDBJ databases">
        <title>A multi-omics perspective on studying reproductive biology in Daphnia sinensis.</title>
        <authorList>
            <person name="Jia J."/>
        </authorList>
    </citation>
    <scope>NUCLEOTIDE SEQUENCE [LARGE SCALE GENOMIC DNA]</scope>
    <source>
        <strain evidence="14 15">WSL</strain>
    </source>
</reference>
<feature type="compositionally biased region" description="Basic and acidic residues" evidence="10">
    <location>
        <begin position="113"/>
        <end position="129"/>
    </location>
</feature>
<dbReference type="Gene3D" id="3.30.70.270">
    <property type="match status" value="2"/>
</dbReference>
<feature type="compositionally biased region" description="Low complexity" evidence="10">
    <location>
        <begin position="137"/>
        <end position="149"/>
    </location>
</feature>
<dbReference type="Pfam" id="PF17917">
    <property type="entry name" value="RT_RNaseH"/>
    <property type="match status" value="1"/>
</dbReference>
<dbReference type="InterPro" id="IPR000477">
    <property type="entry name" value="RT_dom"/>
</dbReference>
<dbReference type="EC" id="2.7.7.49" evidence="1"/>
<evidence type="ECO:0000313" key="14">
    <source>
        <dbReference type="EMBL" id="KAI9558417.1"/>
    </source>
</evidence>
<keyword evidence="7" id="KW-0378">Hydrolase</keyword>
<keyword evidence="11" id="KW-0812">Transmembrane</keyword>
<evidence type="ECO:0000256" key="4">
    <source>
        <dbReference type="ARBA" id="ARBA00022695"/>
    </source>
</evidence>
<dbReference type="CDD" id="cd01647">
    <property type="entry name" value="RT_LTR"/>
    <property type="match status" value="1"/>
</dbReference>